<dbReference type="PANTHER" id="PTHR34310">
    <property type="entry name" value="DUF427 DOMAIN PROTEIN (AFU_ORTHOLOGUE AFUA_3G02220)"/>
    <property type="match status" value="1"/>
</dbReference>
<dbReference type="STRING" id="1513793.SAMN06296036_114141"/>
<reference evidence="3" key="1">
    <citation type="submission" date="2017-04" db="EMBL/GenBank/DDBJ databases">
        <authorList>
            <person name="Varghese N."/>
            <person name="Submissions S."/>
        </authorList>
    </citation>
    <scope>NUCLEOTIDE SEQUENCE [LARGE SCALE GENOMIC DNA]</scope>
    <source>
        <strain evidence="3">RKEM611</strain>
    </source>
</reference>
<sequence length="114" mass="13333">MKNLVARTVRAYLGHRCLADSTETVKLGGQVYFPPGDVAMRFFTEKHQEHLCIWKGMSHYFDVVIDGESYPELAWKYIETKHEAKQIQDLICFSSKVKVRAGWRWLGRSKLSRR</sequence>
<dbReference type="RefSeq" id="WP_132321345.1">
    <property type="nucleotide sequence ID" value="NZ_FWZT01000014.1"/>
</dbReference>
<proteinExistence type="predicted"/>
<dbReference type="Pfam" id="PF04248">
    <property type="entry name" value="NTP_transf_9"/>
    <property type="match status" value="1"/>
</dbReference>
<dbReference type="InterPro" id="IPR007361">
    <property type="entry name" value="DUF427"/>
</dbReference>
<feature type="domain" description="DUF427" evidence="1">
    <location>
        <begin position="9"/>
        <end position="94"/>
    </location>
</feature>
<evidence type="ECO:0000313" key="2">
    <source>
        <dbReference type="EMBL" id="SMF47508.1"/>
    </source>
</evidence>
<evidence type="ECO:0000259" key="1">
    <source>
        <dbReference type="Pfam" id="PF04248"/>
    </source>
</evidence>
<dbReference type="OrthoDB" id="4565346at2"/>
<gene>
    <name evidence="2" type="ORF">SAMN06296036_114141</name>
</gene>
<name>A0A1Y6CDR0_9BACT</name>
<dbReference type="EMBL" id="FWZT01000014">
    <property type="protein sequence ID" value="SMF47508.1"/>
    <property type="molecule type" value="Genomic_DNA"/>
</dbReference>
<dbReference type="Gene3D" id="2.170.150.40">
    <property type="entry name" value="Domain of unknown function (DUF427)"/>
    <property type="match status" value="1"/>
</dbReference>
<dbReference type="InterPro" id="IPR038694">
    <property type="entry name" value="DUF427_sf"/>
</dbReference>
<keyword evidence="3" id="KW-1185">Reference proteome</keyword>
<accession>A0A1Y6CDR0</accession>
<dbReference type="AlphaFoldDB" id="A0A1Y6CDR0"/>
<dbReference type="PANTHER" id="PTHR34310:SF5">
    <property type="entry name" value="DUF427 DOMAIN PROTEIN (AFU_ORTHOLOGUE AFUA_3G02220)"/>
    <property type="match status" value="1"/>
</dbReference>
<protein>
    <submittedName>
        <fullName evidence="2">Uncharacterized conserved protein, DUF427 family</fullName>
    </submittedName>
</protein>
<organism evidence="2 3">
    <name type="scientific">Pseudobacteriovorax antillogorgiicola</name>
    <dbReference type="NCBI Taxonomy" id="1513793"/>
    <lineage>
        <taxon>Bacteria</taxon>
        <taxon>Pseudomonadati</taxon>
        <taxon>Bdellovibrionota</taxon>
        <taxon>Oligoflexia</taxon>
        <taxon>Oligoflexales</taxon>
        <taxon>Pseudobacteriovoracaceae</taxon>
        <taxon>Pseudobacteriovorax</taxon>
    </lineage>
</organism>
<dbReference type="Proteomes" id="UP000192907">
    <property type="component" value="Unassembled WGS sequence"/>
</dbReference>
<evidence type="ECO:0000313" key="3">
    <source>
        <dbReference type="Proteomes" id="UP000192907"/>
    </source>
</evidence>